<dbReference type="Gene3D" id="3.10.540.10">
    <property type="entry name" value="duf1285 like domain"/>
    <property type="match status" value="1"/>
</dbReference>
<dbReference type="InterPro" id="IPR048342">
    <property type="entry name" value="DUF1285_C"/>
</dbReference>
<dbReference type="Pfam" id="PF06938">
    <property type="entry name" value="DUF1285_N"/>
    <property type="match status" value="1"/>
</dbReference>
<dbReference type="InterPro" id="IPR023361">
    <property type="entry name" value="DUF1285_beta_roll_sf"/>
</dbReference>
<dbReference type="RefSeq" id="WP_246947275.1">
    <property type="nucleotide sequence ID" value="NZ_JALKII010000001.1"/>
</dbReference>
<sequence length="190" mass="21397">MTEPRSAEDVLALLEKAEKDEQGLPPVHRWQPDHQADIDIRIARDGRWYHEGSVIRREAMVRVFSTILRREGDDYFLVTPAEKLRIVVEDAPFVAVALEQVVDRGVAKLVFTTNVGATVVADARHPLRVETDPATGEPSPYLRVRDNLEALLGRNVFYQLVELAEQVQHQGEPWLAVRSDGEQFLVGPLG</sequence>
<dbReference type="Gene3D" id="2.30.270.10">
    <property type="entry name" value="duf1285 protein"/>
    <property type="match status" value="1"/>
</dbReference>
<evidence type="ECO:0000313" key="4">
    <source>
        <dbReference type="Proteomes" id="UP001165524"/>
    </source>
</evidence>
<dbReference type="Proteomes" id="UP001165524">
    <property type="component" value="Unassembled WGS sequence"/>
</dbReference>
<dbReference type="InterPro" id="IPR010707">
    <property type="entry name" value="DUF1285"/>
</dbReference>
<evidence type="ECO:0000313" key="3">
    <source>
        <dbReference type="EMBL" id="MCK0536233.1"/>
    </source>
</evidence>
<feature type="domain" description="DUF1285" evidence="2">
    <location>
        <begin position="92"/>
        <end position="185"/>
    </location>
</feature>
<organism evidence="3 4">
    <name type="scientific">Alcanivorax quisquiliarum</name>
    <dbReference type="NCBI Taxonomy" id="2933565"/>
    <lineage>
        <taxon>Bacteria</taxon>
        <taxon>Pseudomonadati</taxon>
        <taxon>Pseudomonadota</taxon>
        <taxon>Gammaproteobacteria</taxon>
        <taxon>Oceanospirillales</taxon>
        <taxon>Alcanivoracaceae</taxon>
        <taxon>Alcanivorax</taxon>
    </lineage>
</organism>
<evidence type="ECO:0000259" key="2">
    <source>
        <dbReference type="Pfam" id="PF21028"/>
    </source>
</evidence>
<dbReference type="EMBL" id="JALKII010000001">
    <property type="protein sequence ID" value="MCK0536233.1"/>
    <property type="molecule type" value="Genomic_DNA"/>
</dbReference>
<gene>
    <name evidence="3" type="ORF">MU846_00730</name>
</gene>
<feature type="domain" description="DUF1285" evidence="1">
    <location>
        <begin position="25"/>
        <end position="91"/>
    </location>
</feature>
<dbReference type="InterPro" id="IPR048341">
    <property type="entry name" value="DUF1285_N"/>
</dbReference>
<keyword evidence="4" id="KW-1185">Reference proteome</keyword>
<protein>
    <submittedName>
        <fullName evidence="3">DUF1285 domain-containing protein</fullName>
    </submittedName>
</protein>
<evidence type="ECO:0000259" key="1">
    <source>
        <dbReference type="Pfam" id="PF06938"/>
    </source>
</evidence>
<accession>A0ABT0E340</accession>
<dbReference type="PIRSF" id="PIRSF029557">
    <property type="entry name" value="UCP029557"/>
    <property type="match status" value="1"/>
</dbReference>
<dbReference type="Pfam" id="PF21028">
    <property type="entry name" value="DUF1285_C"/>
    <property type="match status" value="1"/>
</dbReference>
<proteinExistence type="predicted"/>
<comment type="caution">
    <text evidence="3">The sequence shown here is derived from an EMBL/GenBank/DDBJ whole genome shotgun (WGS) entry which is preliminary data.</text>
</comment>
<reference evidence="3" key="1">
    <citation type="submission" date="2022-04" db="EMBL/GenBank/DDBJ databases">
        <title>Alcanivorax sp. CY1518 draft genome sequence.</title>
        <authorList>
            <person name="Zhao G."/>
            <person name="An M."/>
        </authorList>
    </citation>
    <scope>NUCLEOTIDE SEQUENCE</scope>
    <source>
        <strain evidence="3">CY1518</strain>
    </source>
</reference>
<name>A0ABT0E340_9GAMM</name>